<dbReference type="Proteomes" id="UP000190648">
    <property type="component" value="Unassembled WGS sequence"/>
</dbReference>
<organism evidence="1 2">
    <name type="scientific">Patagioenas fasciata monilis</name>
    <dbReference type="NCBI Taxonomy" id="372326"/>
    <lineage>
        <taxon>Eukaryota</taxon>
        <taxon>Metazoa</taxon>
        <taxon>Chordata</taxon>
        <taxon>Craniata</taxon>
        <taxon>Vertebrata</taxon>
        <taxon>Euteleostomi</taxon>
        <taxon>Archelosauria</taxon>
        <taxon>Archosauria</taxon>
        <taxon>Dinosauria</taxon>
        <taxon>Saurischia</taxon>
        <taxon>Theropoda</taxon>
        <taxon>Coelurosauria</taxon>
        <taxon>Aves</taxon>
        <taxon>Neognathae</taxon>
        <taxon>Neoaves</taxon>
        <taxon>Columbimorphae</taxon>
        <taxon>Columbiformes</taxon>
        <taxon>Columbidae</taxon>
        <taxon>Patagioenas</taxon>
    </lineage>
</organism>
<comment type="caution">
    <text evidence="1">The sequence shown here is derived from an EMBL/GenBank/DDBJ whole genome shotgun (WGS) entry which is preliminary data.</text>
</comment>
<gene>
    <name evidence="1" type="ORF">AV530_003206</name>
</gene>
<evidence type="ECO:0000313" key="2">
    <source>
        <dbReference type="Proteomes" id="UP000190648"/>
    </source>
</evidence>
<accession>A0A1V4KWH5</accession>
<keyword evidence="2" id="KW-1185">Reference proteome</keyword>
<proteinExistence type="predicted"/>
<sequence>MAAAVAAEPEGPAEGIEIRLIGAESLTLYGGLGGVGYPCLYMDILYPRTIGIVRNSLRPSVWKTVSCCSRAPHIPLSNDCLSVPAEENAVRWGDVFSTSKDLQTD</sequence>
<reference evidence="1 2" key="1">
    <citation type="submission" date="2016-02" db="EMBL/GenBank/DDBJ databases">
        <title>Band-tailed pigeon sequencing and assembly.</title>
        <authorList>
            <person name="Soares A.E."/>
            <person name="Novak B.J."/>
            <person name="Rice E.S."/>
            <person name="O'Connell B."/>
            <person name="Chang D."/>
            <person name="Weber S."/>
            <person name="Shapiro B."/>
        </authorList>
    </citation>
    <scope>NUCLEOTIDE SEQUENCE [LARGE SCALE GENOMIC DNA]</scope>
    <source>
        <strain evidence="1">BTP2013</strain>
        <tissue evidence="1">Blood</tissue>
    </source>
</reference>
<evidence type="ECO:0000313" key="1">
    <source>
        <dbReference type="EMBL" id="OPJ88732.1"/>
    </source>
</evidence>
<protein>
    <submittedName>
        <fullName evidence="1">Uncharacterized protein</fullName>
    </submittedName>
</protein>
<name>A0A1V4KWH5_PATFA</name>
<dbReference type="EMBL" id="LSYS01001520">
    <property type="protein sequence ID" value="OPJ88732.1"/>
    <property type="molecule type" value="Genomic_DNA"/>
</dbReference>
<dbReference type="AlphaFoldDB" id="A0A1V4KWH5"/>